<evidence type="ECO:0000256" key="2">
    <source>
        <dbReference type="ARBA" id="ARBA00008222"/>
    </source>
</evidence>
<sequence length="388" mass="45084">MWEGGGYLLSPVEAAQVQSVLRGSLEKLALASIITVDAAEQAAELSRSVGDEISRVIQDQRQLEQRFEVLIQARGTLRQMPNKTKFKENQAELHEVANQLRQSTKLLCRNLKENPNVAGNMLKIQTERLNLQTLVSTCLLELDDCCYDTLTKTVDDEEARELLIAETIERERAATQAVKQLRVQLKEEKTAHDEEMATKKKGLTVLKEELKELKSRTTTETKYKEKEYNADAQCNRRVQASHLNELEDEMERLRNQIQIENNVHQASREFLIKKQQQMQEEVLSWMAKHEADTQAKDKELEQLKLNHQRDLVKLKELKEKYQQELADREVRLAEERRRQEQENQQQIDKEKQTRAATKIQALYRGWKVRSTMNPKKGGKKGKKGKKKK</sequence>
<evidence type="ECO:0000256" key="6">
    <source>
        <dbReference type="ARBA" id="ARBA00023069"/>
    </source>
</evidence>
<dbReference type="GO" id="GO:0031514">
    <property type="term" value="C:motile cilium"/>
    <property type="evidence" value="ECO:0007669"/>
    <property type="project" value="TreeGrafter"/>
</dbReference>
<dbReference type="AlphaFoldDB" id="A0AAE0H1R5"/>
<keyword evidence="4" id="KW-0963">Cytoplasm</keyword>
<keyword evidence="11" id="KW-1185">Reference proteome</keyword>
<keyword evidence="5" id="KW-0282">Flagellum</keyword>
<keyword evidence="7" id="KW-0206">Cytoskeleton</keyword>
<dbReference type="Gene3D" id="1.20.5.190">
    <property type="match status" value="1"/>
</dbReference>
<feature type="compositionally biased region" description="Basic residues" evidence="9">
    <location>
        <begin position="376"/>
        <end position="388"/>
    </location>
</feature>
<evidence type="ECO:0000256" key="3">
    <source>
        <dbReference type="ARBA" id="ARBA00013738"/>
    </source>
</evidence>
<keyword evidence="8" id="KW-0966">Cell projection</keyword>
<comment type="caution">
    <text evidence="10">The sequence shown here is derived from an EMBL/GenBank/DDBJ whole genome shotgun (WGS) entry which is preliminary data.</text>
</comment>
<proteinExistence type="inferred from homology"/>
<dbReference type="GO" id="GO:0005737">
    <property type="term" value="C:cytoplasm"/>
    <property type="evidence" value="ECO:0007669"/>
    <property type="project" value="TreeGrafter"/>
</dbReference>
<dbReference type="SMART" id="SM00015">
    <property type="entry name" value="IQ"/>
    <property type="match status" value="1"/>
</dbReference>
<comment type="similarity">
    <text evidence="2">Belongs to the DRC9 family.</text>
</comment>
<evidence type="ECO:0000313" key="10">
    <source>
        <dbReference type="EMBL" id="KAK3288269.1"/>
    </source>
</evidence>
<name>A0AAE0H1R5_9CHLO</name>
<evidence type="ECO:0000256" key="9">
    <source>
        <dbReference type="SAM" id="MobiDB-lite"/>
    </source>
</evidence>
<evidence type="ECO:0000256" key="4">
    <source>
        <dbReference type="ARBA" id="ARBA00022490"/>
    </source>
</evidence>
<dbReference type="PANTHER" id="PTHR14871">
    <property type="entry name" value="DYNEIN REGULATORY COMPLEX PROTEIN 9"/>
    <property type="match status" value="1"/>
</dbReference>
<evidence type="ECO:0000313" key="11">
    <source>
        <dbReference type="Proteomes" id="UP001190700"/>
    </source>
</evidence>
<gene>
    <name evidence="10" type="ORF">CYMTET_4249</name>
</gene>
<evidence type="ECO:0000256" key="8">
    <source>
        <dbReference type="ARBA" id="ARBA00023273"/>
    </source>
</evidence>
<dbReference type="InterPro" id="IPR042618">
    <property type="entry name" value="IQCG"/>
</dbReference>
<dbReference type="PROSITE" id="PS50096">
    <property type="entry name" value="IQ"/>
    <property type="match status" value="1"/>
</dbReference>
<evidence type="ECO:0000256" key="7">
    <source>
        <dbReference type="ARBA" id="ARBA00023212"/>
    </source>
</evidence>
<feature type="region of interest" description="Disordered" evidence="9">
    <location>
        <begin position="335"/>
        <end position="388"/>
    </location>
</feature>
<dbReference type="Proteomes" id="UP001190700">
    <property type="component" value="Unassembled WGS sequence"/>
</dbReference>
<protein>
    <recommendedName>
        <fullName evidence="3">Dynein regulatory complex protein 9</fullName>
    </recommendedName>
</protein>
<keyword evidence="6" id="KW-0969">Cilium</keyword>
<dbReference type="EMBL" id="LGRX02000530">
    <property type="protein sequence ID" value="KAK3288269.1"/>
    <property type="molecule type" value="Genomic_DNA"/>
</dbReference>
<dbReference type="InterPro" id="IPR000048">
    <property type="entry name" value="IQ_motif_EF-hand-BS"/>
</dbReference>
<accession>A0AAE0H1R5</accession>
<dbReference type="PANTHER" id="PTHR14871:SF1">
    <property type="entry name" value="DYNEIN REGULATORY COMPLEX PROTEIN 9"/>
    <property type="match status" value="1"/>
</dbReference>
<reference evidence="10 11" key="1">
    <citation type="journal article" date="2015" name="Genome Biol. Evol.">
        <title>Comparative Genomics of a Bacterivorous Green Alga Reveals Evolutionary Causalities and Consequences of Phago-Mixotrophic Mode of Nutrition.</title>
        <authorList>
            <person name="Burns J.A."/>
            <person name="Paasch A."/>
            <person name="Narechania A."/>
            <person name="Kim E."/>
        </authorList>
    </citation>
    <scope>NUCLEOTIDE SEQUENCE [LARGE SCALE GENOMIC DNA]</scope>
    <source>
        <strain evidence="10 11">PLY_AMNH</strain>
    </source>
</reference>
<comment type="subcellular location">
    <subcellularLocation>
        <location evidence="1">Cytoplasm</location>
        <location evidence="1">Cytoskeleton</location>
        <location evidence="1">Flagellum axoneme</location>
    </subcellularLocation>
</comment>
<feature type="compositionally biased region" description="Basic and acidic residues" evidence="9">
    <location>
        <begin position="335"/>
        <end position="353"/>
    </location>
</feature>
<dbReference type="CDD" id="cd23767">
    <property type="entry name" value="IQCD"/>
    <property type="match status" value="1"/>
</dbReference>
<evidence type="ECO:0000256" key="5">
    <source>
        <dbReference type="ARBA" id="ARBA00022846"/>
    </source>
</evidence>
<dbReference type="Pfam" id="PF00612">
    <property type="entry name" value="IQ"/>
    <property type="match status" value="1"/>
</dbReference>
<dbReference type="GO" id="GO:0044782">
    <property type="term" value="P:cilium organization"/>
    <property type="evidence" value="ECO:0007669"/>
    <property type="project" value="TreeGrafter"/>
</dbReference>
<organism evidence="10 11">
    <name type="scientific">Cymbomonas tetramitiformis</name>
    <dbReference type="NCBI Taxonomy" id="36881"/>
    <lineage>
        <taxon>Eukaryota</taxon>
        <taxon>Viridiplantae</taxon>
        <taxon>Chlorophyta</taxon>
        <taxon>Pyramimonadophyceae</taxon>
        <taxon>Pyramimonadales</taxon>
        <taxon>Pyramimonadaceae</taxon>
        <taxon>Cymbomonas</taxon>
    </lineage>
</organism>
<evidence type="ECO:0000256" key="1">
    <source>
        <dbReference type="ARBA" id="ARBA00004611"/>
    </source>
</evidence>